<dbReference type="OrthoDB" id="104167at2"/>
<dbReference type="GO" id="GO:0005524">
    <property type="term" value="F:ATP binding"/>
    <property type="evidence" value="ECO:0007669"/>
    <property type="project" value="InterPro"/>
</dbReference>
<gene>
    <name evidence="2" type="ORF">SAMN04488038_108183</name>
</gene>
<dbReference type="AlphaFoldDB" id="A0A1H9HHV6"/>
<dbReference type="PANTHER" id="PTHR32182:SF22">
    <property type="entry name" value="ATP-DEPENDENT ENDONUCLEASE, OLD FAMILY-RELATED"/>
    <property type="match status" value="1"/>
</dbReference>
<dbReference type="SUPFAM" id="SSF52540">
    <property type="entry name" value="P-loop containing nucleoside triphosphate hydrolases"/>
    <property type="match status" value="1"/>
</dbReference>
<dbReference type="EMBL" id="FOFS01000008">
    <property type="protein sequence ID" value="SEQ61939.1"/>
    <property type="molecule type" value="Genomic_DNA"/>
</dbReference>
<dbReference type="CDD" id="cd00267">
    <property type="entry name" value="ABC_ATPase"/>
    <property type="match status" value="1"/>
</dbReference>
<feature type="domain" description="ATPase AAA-type core" evidence="1">
    <location>
        <begin position="25"/>
        <end position="307"/>
    </location>
</feature>
<dbReference type="InterPro" id="IPR014555">
    <property type="entry name" value="RecF-like"/>
</dbReference>
<dbReference type="InterPro" id="IPR003959">
    <property type="entry name" value="ATPase_AAA_core"/>
</dbReference>
<dbReference type="Pfam" id="PF13304">
    <property type="entry name" value="AAA_21"/>
    <property type="match status" value="1"/>
</dbReference>
<name>A0A1H9HHV6_9GAMM</name>
<dbReference type="Proteomes" id="UP000199233">
    <property type="component" value="Unassembled WGS sequence"/>
</dbReference>
<keyword evidence="3" id="KW-1185">Reference proteome</keyword>
<dbReference type="GO" id="GO:0016887">
    <property type="term" value="F:ATP hydrolysis activity"/>
    <property type="evidence" value="ECO:0007669"/>
    <property type="project" value="InterPro"/>
</dbReference>
<dbReference type="PANTHER" id="PTHR32182">
    <property type="entry name" value="DNA REPLICATION AND REPAIR PROTEIN RECF"/>
    <property type="match status" value="1"/>
</dbReference>
<dbReference type="PIRSF" id="PIRSF029347">
    <property type="entry name" value="RecF"/>
    <property type="match status" value="1"/>
</dbReference>
<sequence length="356" mass="40508">MKTLRKVKIEGFKSIESAELKLGDLNVVVGANGSGKSNLIGAFRLLERVLSHNLQLYVASEPDRFLFHGRKRTPALSLDFALEQNSYGFKLKAEQDTLIFEYERVEYSGYWSYGEPIAAGHKESKLEEAAASYKNKIPKFVFPKVRNLVVYHFHDTSDTSPAKQTVDVDDNRFFRPNAANLPAYLYWLQEKHPVQFRHIEEHIRLVAPFFDSFVLAPSKLNEKKIKLEWRQKGSEAYFDAYSLSDGTLRFICLATLLLQPNPPALILLDEPELGLHPFAIRILAEMLEAASKRVQVLLATQSVTLLNNFAPQDVIVADNHGLKTTFNQLDEEKLKGWLDEFSIGELWEKNVLGGRP</sequence>
<dbReference type="Gene3D" id="3.40.50.300">
    <property type="entry name" value="P-loop containing nucleotide triphosphate hydrolases"/>
    <property type="match status" value="2"/>
</dbReference>
<evidence type="ECO:0000313" key="3">
    <source>
        <dbReference type="Proteomes" id="UP000199233"/>
    </source>
</evidence>
<dbReference type="GO" id="GO:0000731">
    <property type="term" value="P:DNA synthesis involved in DNA repair"/>
    <property type="evidence" value="ECO:0007669"/>
    <property type="project" value="TreeGrafter"/>
</dbReference>
<evidence type="ECO:0000313" key="2">
    <source>
        <dbReference type="EMBL" id="SEQ61939.1"/>
    </source>
</evidence>
<proteinExistence type="predicted"/>
<dbReference type="STRING" id="489703.SAMN04488038_108183"/>
<dbReference type="InterPro" id="IPR027417">
    <property type="entry name" value="P-loop_NTPase"/>
</dbReference>
<dbReference type="GO" id="GO:0006302">
    <property type="term" value="P:double-strand break repair"/>
    <property type="evidence" value="ECO:0007669"/>
    <property type="project" value="TreeGrafter"/>
</dbReference>
<organism evidence="2 3">
    <name type="scientific">Solimonas aquatica</name>
    <dbReference type="NCBI Taxonomy" id="489703"/>
    <lineage>
        <taxon>Bacteria</taxon>
        <taxon>Pseudomonadati</taxon>
        <taxon>Pseudomonadota</taxon>
        <taxon>Gammaproteobacteria</taxon>
        <taxon>Nevskiales</taxon>
        <taxon>Nevskiaceae</taxon>
        <taxon>Solimonas</taxon>
    </lineage>
</organism>
<evidence type="ECO:0000259" key="1">
    <source>
        <dbReference type="Pfam" id="PF13304"/>
    </source>
</evidence>
<reference evidence="2 3" key="1">
    <citation type="submission" date="2016-10" db="EMBL/GenBank/DDBJ databases">
        <authorList>
            <person name="de Groot N.N."/>
        </authorList>
    </citation>
    <scope>NUCLEOTIDE SEQUENCE [LARGE SCALE GENOMIC DNA]</scope>
    <source>
        <strain evidence="2 3">DSM 25927</strain>
    </source>
</reference>
<protein>
    <submittedName>
        <fullName evidence="2">Predicted ATPase</fullName>
    </submittedName>
</protein>
<accession>A0A1H9HHV6</accession>
<dbReference type="RefSeq" id="WP_093286148.1">
    <property type="nucleotide sequence ID" value="NZ_FOFS01000008.1"/>
</dbReference>